<feature type="domain" description="Outer membrane protein beta-barrel" evidence="3">
    <location>
        <begin position="10"/>
        <end position="178"/>
    </location>
</feature>
<dbReference type="Proteomes" id="UP000036951">
    <property type="component" value="Unassembled WGS sequence"/>
</dbReference>
<gene>
    <name evidence="4" type="ORF">ACU52_08510</name>
</gene>
<evidence type="ECO:0000256" key="1">
    <source>
        <dbReference type="ARBA" id="ARBA00022729"/>
    </source>
</evidence>
<proteinExistence type="predicted"/>
<protein>
    <submittedName>
        <fullName evidence="4">Membrane protein</fullName>
    </submittedName>
</protein>
<evidence type="ECO:0000259" key="3">
    <source>
        <dbReference type="Pfam" id="PF13505"/>
    </source>
</evidence>
<feature type="chain" id="PRO_5034446005" evidence="2">
    <location>
        <begin position="20"/>
        <end position="178"/>
    </location>
</feature>
<evidence type="ECO:0000313" key="4">
    <source>
        <dbReference type="EMBL" id="KOO68400.1"/>
    </source>
</evidence>
<dbReference type="OrthoDB" id="1082240at2"/>
<keyword evidence="5" id="KW-1185">Reference proteome</keyword>
<comment type="caution">
    <text evidence="4">The sequence shown here is derived from an EMBL/GenBank/DDBJ whole genome shotgun (WGS) entry which is preliminary data.</text>
</comment>
<evidence type="ECO:0000256" key="2">
    <source>
        <dbReference type="SAM" id="SignalP"/>
    </source>
</evidence>
<dbReference type="RefSeq" id="WP_053398480.1">
    <property type="nucleotide sequence ID" value="NZ_DAWBWQ010000045.1"/>
</dbReference>
<name>A0A8E1QX69_9BACT</name>
<reference evidence="4 5" key="1">
    <citation type="submission" date="2015-06" db="EMBL/GenBank/DDBJ databases">
        <title>Prevotella sp. 109, sp. nov., a novel member of the family Prevotellaceae isolated from human faeces.</title>
        <authorList>
            <person name="Shkoporov A.N."/>
            <person name="Chaplin A.V."/>
            <person name="Kafarskaia L.I."/>
            <person name="Efimov B.A."/>
        </authorList>
    </citation>
    <scope>NUCLEOTIDE SEQUENCE [LARGE SCALE GENOMIC DNA]</scope>
    <source>
        <strain evidence="4 5">109</strain>
    </source>
</reference>
<sequence>MKKFFMTLAVVMIAVCANAQVYLGGNVGIASVDYGGDDDETIYSLLPEIGYKFNDNWAAGVMFGWSKAGLQIDNGEFATSERLTTHTFEISPYARYTFLHSKLINVFCEGGFGYKHYNGADDVLSIGLKPGVELKVDKFSLVARVGFIGYTKNDNTDVSAWGMDFDGNNISLGVYYNF</sequence>
<organism evidence="4 5">
    <name type="scientific">Xylanibacter rarus</name>
    <dbReference type="NCBI Taxonomy" id="1676614"/>
    <lineage>
        <taxon>Bacteria</taxon>
        <taxon>Pseudomonadati</taxon>
        <taxon>Bacteroidota</taxon>
        <taxon>Bacteroidia</taxon>
        <taxon>Bacteroidales</taxon>
        <taxon>Prevotellaceae</taxon>
        <taxon>Xylanibacter</taxon>
    </lineage>
</organism>
<dbReference type="Gene3D" id="2.40.160.20">
    <property type="match status" value="1"/>
</dbReference>
<evidence type="ECO:0000313" key="5">
    <source>
        <dbReference type="Proteomes" id="UP000036951"/>
    </source>
</evidence>
<feature type="signal peptide" evidence="2">
    <location>
        <begin position="1"/>
        <end position="19"/>
    </location>
</feature>
<dbReference type="SUPFAM" id="SSF56925">
    <property type="entry name" value="OMPA-like"/>
    <property type="match status" value="1"/>
</dbReference>
<dbReference type="InterPro" id="IPR027385">
    <property type="entry name" value="Beta-barrel_OMP"/>
</dbReference>
<dbReference type="AlphaFoldDB" id="A0A8E1QX69"/>
<accession>A0A8E1QX69</accession>
<dbReference type="Pfam" id="PF13505">
    <property type="entry name" value="OMP_b-brl"/>
    <property type="match status" value="1"/>
</dbReference>
<dbReference type="InterPro" id="IPR011250">
    <property type="entry name" value="OMP/PagP_B-barrel"/>
</dbReference>
<keyword evidence="1 2" id="KW-0732">Signal</keyword>
<dbReference type="EMBL" id="LFQU01000014">
    <property type="protein sequence ID" value="KOO68400.1"/>
    <property type="molecule type" value="Genomic_DNA"/>
</dbReference>